<dbReference type="Pfam" id="PF02663">
    <property type="entry name" value="FmdE"/>
    <property type="match status" value="1"/>
</dbReference>
<dbReference type="RefSeq" id="WP_109969390.1">
    <property type="nucleotide sequence ID" value="NZ_CP176093.1"/>
</dbReference>
<proteinExistence type="predicted"/>
<sequence length="364" mass="40102">MKKLAYLVILTLCCSILPGLALADSDLAYDLGSRAATVAMDLLKFEPGDENILALTNAGHALIKGETTERALSGITNVTGLQNGNGNLFQVNRPNWKPLWFYFYNKKTGLAVYMEVDATTNSIKGEERKALDADKVFSQISLMMVDLDKMLARPDDANVTFNKKKFSGNEFSLIGLSNVWAKGASYDFMNAAAFHDHLCPGVTSGYMIIKYMEKNLPITNASETYIDIGSPNWCKEDAFQMIWDSTPGKNSEFVMALSAEDEAALKAKYGTRPAGIIIRWNDGAKKGTGIALGFDFDKVSDETRVTNWTGPSWAPKLVEDIGMMPMVDKTEDYITTLKEFPVDEANLTKLKTAGNNPYKVLGML</sequence>
<protein>
    <recommendedName>
        <fullName evidence="1">Formylmethanofuran dehydrogenase subunit E domain-containing protein</fullName>
    </recommendedName>
</protein>
<keyword evidence="3" id="KW-1185">Reference proteome</keyword>
<organism evidence="2 3">
    <name type="scientific">Methanospirillum lacunae</name>
    <dbReference type="NCBI Taxonomy" id="668570"/>
    <lineage>
        <taxon>Archaea</taxon>
        <taxon>Methanobacteriati</taxon>
        <taxon>Methanobacteriota</taxon>
        <taxon>Stenosarchaea group</taxon>
        <taxon>Methanomicrobia</taxon>
        <taxon>Methanomicrobiales</taxon>
        <taxon>Methanospirillaceae</taxon>
        <taxon>Methanospirillum</taxon>
    </lineage>
</organism>
<feature type="domain" description="Formylmethanofuran dehydrogenase subunit E" evidence="1">
    <location>
        <begin position="194"/>
        <end position="269"/>
    </location>
</feature>
<gene>
    <name evidence="2" type="ORF">DK846_12965</name>
</gene>
<dbReference type="EMBL" id="QGMY01000009">
    <property type="protein sequence ID" value="PWR70896.1"/>
    <property type="molecule type" value="Genomic_DNA"/>
</dbReference>
<dbReference type="AlphaFoldDB" id="A0A2V2MZT0"/>
<comment type="caution">
    <text evidence="2">The sequence shown here is derived from an EMBL/GenBank/DDBJ whole genome shotgun (WGS) entry which is preliminary data.</text>
</comment>
<dbReference type="Gene3D" id="3.30.1330.130">
    <property type="match status" value="2"/>
</dbReference>
<dbReference type="InterPro" id="IPR003814">
    <property type="entry name" value="FmdEsu_dom"/>
</dbReference>
<dbReference type="OrthoDB" id="31120at2157"/>
<evidence type="ECO:0000313" key="2">
    <source>
        <dbReference type="EMBL" id="PWR70896.1"/>
    </source>
</evidence>
<evidence type="ECO:0000313" key="3">
    <source>
        <dbReference type="Proteomes" id="UP000245657"/>
    </source>
</evidence>
<dbReference type="SUPFAM" id="SSF143555">
    <property type="entry name" value="FwdE-like"/>
    <property type="match status" value="2"/>
</dbReference>
<accession>A0A2V2MZT0</accession>
<dbReference type="Proteomes" id="UP000245657">
    <property type="component" value="Unassembled WGS sequence"/>
</dbReference>
<evidence type="ECO:0000259" key="1">
    <source>
        <dbReference type="Pfam" id="PF02663"/>
    </source>
</evidence>
<reference evidence="2 3" key="1">
    <citation type="submission" date="2018-05" db="EMBL/GenBank/DDBJ databases">
        <title>Draft genome of Methanospirillum lacunae Ki8-1.</title>
        <authorList>
            <person name="Dueholm M.S."/>
            <person name="Nielsen P.H."/>
            <person name="Bakmann L.F."/>
            <person name="Otzen D.E."/>
        </authorList>
    </citation>
    <scope>NUCLEOTIDE SEQUENCE [LARGE SCALE GENOMIC DNA]</scope>
    <source>
        <strain evidence="2 3">Ki8-1</strain>
    </source>
</reference>
<dbReference type="GeneID" id="97547243"/>
<name>A0A2V2MZT0_9EURY</name>